<dbReference type="InParanoid" id="G1X9C8"/>
<keyword evidence="2" id="KW-1185">Reference proteome</keyword>
<dbReference type="Proteomes" id="UP000008784">
    <property type="component" value="Unassembled WGS sequence"/>
</dbReference>
<sequence length="74" mass="8448">MWGPETKPCFTFSISSTAAVFWNQGKYGEAIQQYQRELAGYKKALGKNHSLRLNTVNNIAIVFDKQGKYDEVMQ</sequence>
<name>G1X9C8_ARTOA</name>
<dbReference type="InterPro" id="IPR011990">
    <property type="entry name" value="TPR-like_helical_dom_sf"/>
</dbReference>
<evidence type="ECO:0000313" key="2">
    <source>
        <dbReference type="Proteomes" id="UP000008784"/>
    </source>
</evidence>
<dbReference type="RefSeq" id="XP_011121090.1">
    <property type="nucleotide sequence ID" value="XM_011122788.1"/>
</dbReference>
<dbReference type="OrthoDB" id="626167at2759"/>
<reference evidence="1 2" key="1">
    <citation type="journal article" date="2011" name="PLoS Pathog.">
        <title>Genomic and proteomic analyses of the fungus Arthrobotrys oligospora provide insights into nematode-trap formation.</title>
        <authorList>
            <person name="Yang J."/>
            <person name="Wang L."/>
            <person name="Ji X."/>
            <person name="Feng Y."/>
            <person name="Li X."/>
            <person name="Zou C."/>
            <person name="Xu J."/>
            <person name="Ren Y."/>
            <person name="Mi Q."/>
            <person name="Wu J."/>
            <person name="Liu S."/>
            <person name="Liu Y."/>
            <person name="Huang X."/>
            <person name="Wang H."/>
            <person name="Niu X."/>
            <person name="Li J."/>
            <person name="Liang L."/>
            <person name="Luo Y."/>
            <person name="Ji K."/>
            <person name="Zhou W."/>
            <person name="Yu Z."/>
            <person name="Li G."/>
            <person name="Liu Y."/>
            <person name="Li L."/>
            <person name="Qiao M."/>
            <person name="Feng L."/>
            <person name="Zhang K.-Q."/>
        </authorList>
    </citation>
    <scope>NUCLEOTIDE SEQUENCE [LARGE SCALE GENOMIC DNA]</scope>
    <source>
        <strain evidence="2">ATCC 24927 / CBS 115.81 / DSM 1491</strain>
    </source>
</reference>
<dbReference type="AlphaFoldDB" id="G1X9C8"/>
<evidence type="ECO:0000313" key="1">
    <source>
        <dbReference type="EMBL" id="EGX50160.1"/>
    </source>
</evidence>
<comment type="caution">
    <text evidence="1">The sequence shown here is derived from an EMBL/GenBank/DDBJ whole genome shotgun (WGS) entry which is preliminary data.</text>
</comment>
<accession>G1X9C8</accession>
<organism evidence="1 2">
    <name type="scientific">Arthrobotrys oligospora (strain ATCC 24927 / CBS 115.81 / DSM 1491)</name>
    <name type="common">Nematode-trapping fungus</name>
    <name type="synonym">Didymozoophaga oligospora</name>
    <dbReference type="NCBI Taxonomy" id="756982"/>
    <lineage>
        <taxon>Eukaryota</taxon>
        <taxon>Fungi</taxon>
        <taxon>Dikarya</taxon>
        <taxon>Ascomycota</taxon>
        <taxon>Pezizomycotina</taxon>
        <taxon>Orbiliomycetes</taxon>
        <taxon>Orbiliales</taxon>
        <taxon>Orbiliaceae</taxon>
        <taxon>Orbilia</taxon>
        <taxon>Orbilia oligospora</taxon>
    </lineage>
</organism>
<dbReference type="Pfam" id="PF13424">
    <property type="entry name" value="TPR_12"/>
    <property type="match status" value="1"/>
</dbReference>
<dbReference type="HOGENOM" id="CLU_2687335_0_0_1"/>
<dbReference type="GeneID" id="22891993"/>
<dbReference type="EMBL" id="ADOT01000125">
    <property type="protein sequence ID" value="EGX50160.1"/>
    <property type="molecule type" value="Genomic_DNA"/>
</dbReference>
<dbReference type="SUPFAM" id="SSF48452">
    <property type="entry name" value="TPR-like"/>
    <property type="match status" value="1"/>
</dbReference>
<evidence type="ECO:0008006" key="3">
    <source>
        <dbReference type="Google" id="ProtNLM"/>
    </source>
</evidence>
<protein>
    <recommendedName>
        <fullName evidence="3">Kinesin light chain</fullName>
    </recommendedName>
</protein>
<dbReference type="Gene3D" id="1.25.40.10">
    <property type="entry name" value="Tetratricopeptide repeat domain"/>
    <property type="match status" value="1"/>
</dbReference>
<gene>
    <name evidence="1" type="ORF">AOL_s00076g235</name>
</gene>
<proteinExistence type="predicted"/>